<dbReference type="Ensembl" id="ENSECAT00000048656.2">
    <property type="protein sequence ID" value="ENSECAP00000030016.2"/>
    <property type="gene ID" value="ENSECAG00000055897.1"/>
</dbReference>
<dbReference type="Ensembl" id="ENSECAT00000093412.1">
    <property type="protein sequence ID" value="ENSECAP00000074125.1"/>
    <property type="gene ID" value="ENSECAG00000055897.1"/>
</dbReference>
<feature type="compositionally biased region" description="Basic residues" evidence="1">
    <location>
        <begin position="117"/>
        <end position="126"/>
    </location>
</feature>
<accession>A0A3Q2H7T1</accession>
<keyword evidence="2" id="KW-0812">Transmembrane</keyword>
<name>A0A3Q2H7T1_HORSE</name>
<feature type="compositionally biased region" description="Basic and acidic residues" evidence="1">
    <location>
        <begin position="104"/>
        <end position="116"/>
    </location>
</feature>
<dbReference type="InParanoid" id="A0A3Q2H7T1"/>
<dbReference type="Ensembl" id="ENSECAT00000096416.1">
    <property type="protein sequence ID" value="ENSECAP00000080732.1"/>
    <property type="gene ID" value="ENSECAG00000055897.1"/>
</dbReference>
<keyword evidence="2" id="KW-0472">Membrane</keyword>
<feature type="region of interest" description="Disordered" evidence="1">
    <location>
        <begin position="87"/>
        <end position="126"/>
    </location>
</feature>
<reference evidence="3 4" key="1">
    <citation type="journal article" date="2009" name="Science">
        <title>Genome sequence, comparative analysis, and population genetics of the domestic horse.</title>
        <authorList>
            <consortium name="Broad Institute Genome Sequencing Platform"/>
            <consortium name="Broad Institute Whole Genome Assembly Team"/>
            <person name="Wade C.M."/>
            <person name="Giulotto E."/>
            <person name="Sigurdsson S."/>
            <person name="Zoli M."/>
            <person name="Gnerre S."/>
            <person name="Imsland F."/>
            <person name="Lear T.L."/>
            <person name="Adelson D.L."/>
            <person name="Bailey E."/>
            <person name="Bellone R.R."/>
            <person name="Bloecker H."/>
            <person name="Distl O."/>
            <person name="Edgar R.C."/>
            <person name="Garber M."/>
            <person name="Leeb T."/>
            <person name="Mauceli E."/>
            <person name="MacLeod J.N."/>
            <person name="Penedo M.C.T."/>
            <person name="Raison J.M."/>
            <person name="Sharpe T."/>
            <person name="Vogel J."/>
            <person name="Andersson L."/>
            <person name="Antczak D.F."/>
            <person name="Biagi T."/>
            <person name="Binns M.M."/>
            <person name="Chowdhary B.P."/>
            <person name="Coleman S.J."/>
            <person name="Della Valle G."/>
            <person name="Fryc S."/>
            <person name="Guerin G."/>
            <person name="Hasegawa T."/>
            <person name="Hill E.W."/>
            <person name="Jurka J."/>
            <person name="Kiialainen A."/>
            <person name="Lindgren G."/>
            <person name="Liu J."/>
            <person name="Magnani E."/>
            <person name="Mickelson J.R."/>
            <person name="Murray J."/>
            <person name="Nergadze S.G."/>
            <person name="Onofrio R."/>
            <person name="Pedroni S."/>
            <person name="Piras M.F."/>
            <person name="Raudsepp T."/>
            <person name="Rocchi M."/>
            <person name="Roeed K.H."/>
            <person name="Ryder O.A."/>
            <person name="Searle S."/>
            <person name="Skow L."/>
            <person name="Swinburne J.E."/>
            <person name="Syvaenen A.C."/>
            <person name="Tozaki T."/>
            <person name="Valberg S.J."/>
            <person name="Vaudin M."/>
            <person name="White J.R."/>
            <person name="Zody M.C."/>
            <person name="Lander E.S."/>
            <person name="Lindblad-Toh K."/>
        </authorList>
    </citation>
    <scope>NUCLEOTIDE SEQUENCE [LARGE SCALE GENOMIC DNA]</scope>
    <source>
        <strain evidence="3 4">Thoroughbred</strain>
    </source>
</reference>
<keyword evidence="2" id="KW-1133">Transmembrane helix</keyword>
<dbReference type="GeneTree" id="ENSGT00520000060326"/>
<sequence>MLAKLIIFVVDLTLALAIFVILYAIYLIAATSIFISALFYIFKGEREKNYDFNTGGVWVVDSSNAAGKPFVGSTERTSSRMLPVHFPAGEKGPSCPKRMVLSSKEQELSEVEETRGRLARTPHPPK</sequence>
<evidence type="ECO:0000313" key="4">
    <source>
        <dbReference type="Proteomes" id="UP000002281"/>
    </source>
</evidence>
<proteinExistence type="predicted"/>
<feature type="transmembrane region" description="Helical" evidence="2">
    <location>
        <begin position="12"/>
        <end position="42"/>
    </location>
</feature>
<dbReference type="Bgee" id="ENSECAG00000038331">
    <property type="expression patterns" value="Expressed in testis and 3 other cell types or tissues"/>
</dbReference>
<evidence type="ECO:0000256" key="1">
    <source>
        <dbReference type="SAM" id="MobiDB-lite"/>
    </source>
</evidence>
<reference evidence="3" key="2">
    <citation type="submission" date="2025-05" db="UniProtKB">
        <authorList>
            <consortium name="Ensembl"/>
        </authorList>
    </citation>
    <scope>IDENTIFICATION</scope>
    <source>
        <strain evidence="3">Thoroughbred</strain>
    </source>
</reference>
<protein>
    <submittedName>
        <fullName evidence="3">Uncharacterized protein</fullName>
    </submittedName>
</protein>
<dbReference type="Proteomes" id="UP000002281">
    <property type="component" value="Chromosome 22"/>
</dbReference>
<evidence type="ECO:0000256" key="2">
    <source>
        <dbReference type="SAM" id="Phobius"/>
    </source>
</evidence>
<dbReference type="AlphaFoldDB" id="A0A3Q2H7T1"/>
<keyword evidence="4" id="KW-1185">Reference proteome</keyword>
<dbReference type="PaxDb" id="9796-ENSECAP00000030016"/>
<organism evidence="3 4">
    <name type="scientific">Equus caballus</name>
    <name type="common">Horse</name>
    <dbReference type="NCBI Taxonomy" id="9796"/>
    <lineage>
        <taxon>Eukaryota</taxon>
        <taxon>Metazoa</taxon>
        <taxon>Chordata</taxon>
        <taxon>Craniata</taxon>
        <taxon>Vertebrata</taxon>
        <taxon>Euteleostomi</taxon>
        <taxon>Mammalia</taxon>
        <taxon>Eutheria</taxon>
        <taxon>Laurasiatheria</taxon>
        <taxon>Perissodactyla</taxon>
        <taxon>Equidae</taxon>
        <taxon>Equus</taxon>
    </lineage>
</organism>
<evidence type="ECO:0000313" key="3">
    <source>
        <dbReference type="Ensembl" id="ENSECAP00000030016.2"/>
    </source>
</evidence>
<dbReference type="Ensembl" id="ENSECAT00000108668.1">
    <property type="protein sequence ID" value="ENSECAP00000078510.1"/>
    <property type="gene ID" value="ENSECAG00000055897.1"/>
</dbReference>